<protein>
    <recommendedName>
        <fullName evidence="3">YdhG-like domain-containing protein</fullName>
    </recommendedName>
</protein>
<name>A0ABV4F136_BRAEL</name>
<comment type="caution">
    <text evidence="1">The sequence shown here is derived from an EMBL/GenBank/DDBJ whole genome shotgun (WGS) entry which is preliminary data.</text>
</comment>
<evidence type="ECO:0008006" key="3">
    <source>
        <dbReference type="Google" id="ProtNLM"/>
    </source>
</evidence>
<proteinExistence type="predicted"/>
<keyword evidence="2" id="KW-1185">Reference proteome</keyword>
<gene>
    <name evidence="1" type="ORF">ABIF29_003511</name>
</gene>
<evidence type="ECO:0000313" key="1">
    <source>
        <dbReference type="EMBL" id="MEY9316712.1"/>
    </source>
</evidence>
<reference evidence="1 2" key="1">
    <citation type="submission" date="2024-07" db="EMBL/GenBank/DDBJ databases">
        <title>Genomic Encyclopedia of Type Strains, Phase V (KMG-V): Genome sequencing to study the core and pangenomes of soil and plant-associated prokaryotes.</title>
        <authorList>
            <person name="Whitman W."/>
        </authorList>
    </citation>
    <scope>NUCLEOTIDE SEQUENCE [LARGE SCALE GENOMIC DNA]</scope>
    <source>
        <strain evidence="1 2">USDA 415</strain>
    </source>
</reference>
<dbReference type="Proteomes" id="UP001565471">
    <property type="component" value="Unassembled WGS sequence"/>
</dbReference>
<accession>A0ABV4F136</accession>
<organism evidence="1 2">
    <name type="scientific">Bradyrhizobium elkanii</name>
    <dbReference type="NCBI Taxonomy" id="29448"/>
    <lineage>
        <taxon>Bacteria</taxon>
        <taxon>Pseudomonadati</taxon>
        <taxon>Pseudomonadota</taxon>
        <taxon>Alphaproteobacteria</taxon>
        <taxon>Hyphomicrobiales</taxon>
        <taxon>Nitrobacteraceae</taxon>
        <taxon>Bradyrhizobium</taxon>
    </lineage>
</organism>
<dbReference type="RefSeq" id="WP_253623358.1">
    <property type="nucleotide sequence ID" value="NZ_CP126004.1"/>
</dbReference>
<sequence length="132" mass="14822">MDLIDHEPNDIKFIGHYLDEDGVVADVLARVSADPVAIERWLAPKSWGFPLHASAVTLKALPEHAGCLMFAAMGIRNFYGMWHADNPHTAFGLEDDVQIEDGIINDPRYPDNLSFRVIERVKEELRKVPEAA</sequence>
<evidence type="ECO:0000313" key="2">
    <source>
        <dbReference type="Proteomes" id="UP001565471"/>
    </source>
</evidence>
<dbReference type="EMBL" id="JBGBZA010000002">
    <property type="protein sequence ID" value="MEY9316712.1"/>
    <property type="molecule type" value="Genomic_DNA"/>
</dbReference>